<dbReference type="Gene3D" id="3.40.50.720">
    <property type="entry name" value="NAD(P)-binding Rossmann-like Domain"/>
    <property type="match status" value="1"/>
</dbReference>
<dbReference type="GO" id="GO:0005782">
    <property type="term" value="C:peroxisomal matrix"/>
    <property type="evidence" value="ECO:0007669"/>
    <property type="project" value="UniProtKB-SubCell"/>
</dbReference>
<dbReference type="GO" id="GO:0019478">
    <property type="term" value="P:D-amino acid catabolic process"/>
    <property type="evidence" value="ECO:0007669"/>
    <property type="project" value="TreeGrafter"/>
</dbReference>
<dbReference type="InterPro" id="IPR023209">
    <property type="entry name" value="DAO"/>
</dbReference>
<feature type="non-terminal residue" evidence="7">
    <location>
        <position position="1"/>
    </location>
</feature>
<evidence type="ECO:0000313" key="6">
    <source>
        <dbReference type="EMBL" id="CAF4703034.1"/>
    </source>
</evidence>
<dbReference type="EMBL" id="CAJOBI010148775">
    <property type="protein sequence ID" value="CAF4801847.1"/>
    <property type="molecule type" value="Genomic_DNA"/>
</dbReference>
<reference evidence="7" key="1">
    <citation type="submission" date="2021-02" db="EMBL/GenBank/DDBJ databases">
        <authorList>
            <person name="Nowell W R."/>
        </authorList>
    </citation>
    <scope>NUCLEOTIDE SEQUENCE</scope>
</reference>
<keyword evidence="5" id="KW-0560">Oxidoreductase</keyword>
<keyword evidence="4" id="KW-0274">FAD</keyword>
<comment type="subcellular location">
    <subcellularLocation>
        <location evidence="2">Peroxisome matrix</location>
    </subcellularLocation>
</comment>
<protein>
    <submittedName>
        <fullName evidence="7">Uncharacterized protein</fullName>
    </submittedName>
</protein>
<gene>
    <name evidence="6" type="ORF">SMN809_LOCUS43128</name>
    <name evidence="7" type="ORF">SMN809_LOCUS47216</name>
</gene>
<evidence type="ECO:0000313" key="7">
    <source>
        <dbReference type="EMBL" id="CAF4801847.1"/>
    </source>
</evidence>
<dbReference type="Proteomes" id="UP000676336">
    <property type="component" value="Unassembled WGS sequence"/>
</dbReference>
<name>A0A8S3B8I3_9BILA</name>
<comment type="caution">
    <text evidence="7">The sequence shown here is derived from an EMBL/GenBank/DDBJ whole genome shotgun (WGS) entry which is preliminary data.</text>
</comment>
<evidence type="ECO:0000256" key="5">
    <source>
        <dbReference type="ARBA" id="ARBA00023002"/>
    </source>
</evidence>
<keyword evidence="3" id="KW-0285">Flavoprotein</keyword>
<evidence type="ECO:0000256" key="2">
    <source>
        <dbReference type="ARBA" id="ARBA00004253"/>
    </source>
</evidence>
<evidence type="ECO:0000256" key="4">
    <source>
        <dbReference type="ARBA" id="ARBA00022827"/>
    </source>
</evidence>
<dbReference type="GO" id="GO:0003884">
    <property type="term" value="F:D-amino-acid oxidase activity"/>
    <property type="evidence" value="ECO:0007669"/>
    <property type="project" value="InterPro"/>
</dbReference>
<sequence length="80" mass="9200">VRHSHSLDQHELAMFDHLKPKSGFVMVSVAVEVRKYLPQLLRFLSEDSRVKFIKKKIHSLIELKDKADVVINCTGLASRD</sequence>
<evidence type="ECO:0000256" key="1">
    <source>
        <dbReference type="ARBA" id="ARBA00001974"/>
    </source>
</evidence>
<dbReference type="PANTHER" id="PTHR11530">
    <property type="entry name" value="D-AMINO ACID OXIDASE"/>
    <property type="match status" value="1"/>
</dbReference>
<dbReference type="AlphaFoldDB" id="A0A8S3B8I3"/>
<dbReference type="PANTHER" id="PTHR11530:SF11">
    <property type="entry name" value="D-ASPARTATE OXIDASE"/>
    <property type="match status" value="1"/>
</dbReference>
<dbReference type="EMBL" id="CAJOBI010126395">
    <property type="protein sequence ID" value="CAF4703034.1"/>
    <property type="molecule type" value="Genomic_DNA"/>
</dbReference>
<feature type="non-terminal residue" evidence="7">
    <location>
        <position position="80"/>
    </location>
</feature>
<evidence type="ECO:0000256" key="3">
    <source>
        <dbReference type="ARBA" id="ARBA00022630"/>
    </source>
</evidence>
<dbReference type="GO" id="GO:0071949">
    <property type="term" value="F:FAD binding"/>
    <property type="evidence" value="ECO:0007669"/>
    <property type="project" value="InterPro"/>
</dbReference>
<proteinExistence type="predicted"/>
<accession>A0A8S3B8I3</accession>
<evidence type="ECO:0000313" key="8">
    <source>
        <dbReference type="Proteomes" id="UP000676336"/>
    </source>
</evidence>
<organism evidence="7 8">
    <name type="scientific">Rotaria magnacalcarata</name>
    <dbReference type="NCBI Taxonomy" id="392030"/>
    <lineage>
        <taxon>Eukaryota</taxon>
        <taxon>Metazoa</taxon>
        <taxon>Spiralia</taxon>
        <taxon>Gnathifera</taxon>
        <taxon>Rotifera</taxon>
        <taxon>Eurotatoria</taxon>
        <taxon>Bdelloidea</taxon>
        <taxon>Philodinida</taxon>
        <taxon>Philodinidae</taxon>
        <taxon>Rotaria</taxon>
    </lineage>
</organism>
<comment type="cofactor">
    <cofactor evidence="1">
        <name>FAD</name>
        <dbReference type="ChEBI" id="CHEBI:57692"/>
    </cofactor>
</comment>